<feature type="compositionally biased region" description="Acidic residues" evidence="1">
    <location>
        <begin position="301"/>
        <end position="313"/>
    </location>
</feature>
<organism evidence="2 3">
    <name type="scientific">Ephemerocybe angulata</name>
    <dbReference type="NCBI Taxonomy" id="980116"/>
    <lineage>
        <taxon>Eukaryota</taxon>
        <taxon>Fungi</taxon>
        <taxon>Dikarya</taxon>
        <taxon>Basidiomycota</taxon>
        <taxon>Agaricomycotina</taxon>
        <taxon>Agaricomycetes</taxon>
        <taxon>Agaricomycetidae</taxon>
        <taxon>Agaricales</taxon>
        <taxon>Agaricineae</taxon>
        <taxon>Psathyrellaceae</taxon>
        <taxon>Ephemerocybe</taxon>
    </lineage>
</organism>
<keyword evidence="3" id="KW-1185">Reference proteome</keyword>
<feature type="compositionally biased region" description="Basic residues" evidence="1">
    <location>
        <begin position="266"/>
        <end position="276"/>
    </location>
</feature>
<dbReference type="OrthoDB" id="2966751at2759"/>
<evidence type="ECO:0000313" key="2">
    <source>
        <dbReference type="EMBL" id="KAF5335685.1"/>
    </source>
</evidence>
<dbReference type="AlphaFoldDB" id="A0A8H5C5K8"/>
<accession>A0A8H5C5K8</accession>
<feature type="region of interest" description="Disordered" evidence="1">
    <location>
        <begin position="231"/>
        <end position="324"/>
    </location>
</feature>
<protein>
    <submittedName>
        <fullName evidence="2">Uncharacterized protein</fullName>
    </submittedName>
</protein>
<reference evidence="2 3" key="1">
    <citation type="journal article" date="2020" name="ISME J.">
        <title>Uncovering the hidden diversity of litter-decomposition mechanisms in mushroom-forming fungi.</title>
        <authorList>
            <person name="Floudas D."/>
            <person name="Bentzer J."/>
            <person name="Ahren D."/>
            <person name="Johansson T."/>
            <person name="Persson P."/>
            <person name="Tunlid A."/>
        </authorList>
    </citation>
    <scope>NUCLEOTIDE SEQUENCE [LARGE SCALE GENOMIC DNA]</scope>
    <source>
        <strain evidence="2 3">CBS 175.51</strain>
    </source>
</reference>
<dbReference type="Proteomes" id="UP000541558">
    <property type="component" value="Unassembled WGS sequence"/>
</dbReference>
<feature type="compositionally biased region" description="Basic and acidic residues" evidence="1">
    <location>
        <begin position="314"/>
        <end position="324"/>
    </location>
</feature>
<sequence>MSFAAVSGLFSLSDGARTAGPARVKSDTYDPKNPPRPYITYTTALKTSNAKFPDFPATIRVFSPPQNPVLPNNTVILATAKFYIASNNDGISYAYLEATDCGAFPGDSMSEDYDSSFPDSMYPSVYIMGHCVKEGVSVEEGSVFNASFEQFVLHGMREFNIECLFDKGPRWAKTPPPTPGSCFGAIGVCELYTPSGALRVSLKHIALNGRSKDVSAPATTIATPNRKFAAVLPLPPTTSPAASGSKRPAPIPPLPSRAPATPSPTKKAKTTPKKKAKEATAPTRASNRAKGKQAETVTPTNEDDGQEFEEMYDEEGRVDDVVAE</sequence>
<evidence type="ECO:0000313" key="3">
    <source>
        <dbReference type="Proteomes" id="UP000541558"/>
    </source>
</evidence>
<feature type="region of interest" description="Disordered" evidence="1">
    <location>
        <begin position="17"/>
        <end position="36"/>
    </location>
</feature>
<name>A0A8H5C5K8_9AGAR</name>
<dbReference type="EMBL" id="JAACJK010000060">
    <property type="protein sequence ID" value="KAF5335685.1"/>
    <property type="molecule type" value="Genomic_DNA"/>
</dbReference>
<comment type="caution">
    <text evidence="2">The sequence shown here is derived from an EMBL/GenBank/DDBJ whole genome shotgun (WGS) entry which is preliminary data.</text>
</comment>
<gene>
    <name evidence="2" type="ORF">D9611_009567</name>
</gene>
<evidence type="ECO:0000256" key="1">
    <source>
        <dbReference type="SAM" id="MobiDB-lite"/>
    </source>
</evidence>
<proteinExistence type="predicted"/>